<evidence type="ECO:0000313" key="3">
    <source>
        <dbReference type="EMBL" id="CAG9131711.1"/>
    </source>
</evidence>
<dbReference type="EMBL" id="CAJFDI010000006">
    <property type="protein sequence ID" value="CAD5235375.1"/>
    <property type="molecule type" value="Genomic_DNA"/>
</dbReference>
<evidence type="ECO:0000313" key="2">
    <source>
        <dbReference type="EMBL" id="CAD5235375.1"/>
    </source>
</evidence>
<evidence type="ECO:0000313" key="4">
    <source>
        <dbReference type="Proteomes" id="UP000095284"/>
    </source>
</evidence>
<feature type="compositionally biased region" description="Basic residues" evidence="1">
    <location>
        <begin position="74"/>
        <end position="86"/>
    </location>
</feature>
<dbReference type="Proteomes" id="UP000095284">
    <property type="component" value="Unplaced"/>
</dbReference>
<dbReference type="EMBL" id="CAJFCV020000006">
    <property type="protein sequence ID" value="CAG9131711.1"/>
    <property type="molecule type" value="Genomic_DNA"/>
</dbReference>
<protein>
    <submittedName>
        <fullName evidence="2">(pine wood nematode) hypothetical protein</fullName>
    </submittedName>
</protein>
<dbReference type="Proteomes" id="UP000582659">
    <property type="component" value="Unassembled WGS sequence"/>
</dbReference>
<evidence type="ECO:0000256" key="1">
    <source>
        <dbReference type="SAM" id="MobiDB-lite"/>
    </source>
</evidence>
<dbReference type="Proteomes" id="UP000659654">
    <property type="component" value="Unassembled WGS sequence"/>
</dbReference>
<proteinExistence type="predicted"/>
<reference evidence="6" key="1">
    <citation type="submission" date="2016-11" db="UniProtKB">
        <authorList>
            <consortium name="WormBaseParasite"/>
        </authorList>
    </citation>
    <scope>IDENTIFICATION</scope>
</reference>
<gene>
    <name evidence="2" type="ORF">BXYJ_LOCUS15466</name>
</gene>
<feature type="region of interest" description="Disordered" evidence="1">
    <location>
        <begin position="62"/>
        <end position="97"/>
    </location>
</feature>
<organism evidence="4 6">
    <name type="scientific">Bursaphelenchus xylophilus</name>
    <name type="common">Pinewood nematode worm</name>
    <name type="synonym">Aphelenchoides xylophilus</name>
    <dbReference type="NCBI Taxonomy" id="6326"/>
    <lineage>
        <taxon>Eukaryota</taxon>
        <taxon>Metazoa</taxon>
        <taxon>Ecdysozoa</taxon>
        <taxon>Nematoda</taxon>
        <taxon>Chromadorea</taxon>
        <taxon>Rhabditida</taxon>
        <taxon>Tylenchina</taxon>
        <taxon>Tylenchomorpha</taxon>
        <taxon>Aphelenchoidea</taxon>
        <taxon>Aphelenchoididae</taxon>
        <taxon>Bursaphelenchus</taxon>
    </lineage>
</organism>
<dbReference type="WBParaSite" id="BXY_1022900.1">
    <property type="protein sequence ID" value="BXY_1022900.1"/>
    <property type="gene ID" value="BXY_1022900"/>
</dbReference>
<accession>A0A1I7SB32</accession>
<reference evidence="3" key="2">
    <citation type="submission" date="2020-08" db="EMBL/GenBank/DDBJ databases">
        <authorList>
            <person name="Kikuchi T."/>
        </authorList>
    </citation>
    <scope>NUCLEOTIDE SEQUENCE</scope>
    <source>
        <strain evidence="2">Ka4C1</strain>
    </source>
</reference>
<evidence type="ECO:0000313" key="6">
    <source>
        <dbReference type="WBParaSite" id="BXY_1022900.1"/>
    </source>
</evidence>
<evidence type="ECO:0000313" key="5">
    <source>
        <dbReference type="Proteomes" id="UP000659654"/>
    </source>
</evidence>
<dbReference type="AlphaFoldDB" id="A0A1I7SB32"/>
<name>A0A1I7SB32_BURXY</name>
<keyword evidence="5" id="KW-1185">Reference proteome</keyword>
<sequence>MMNVTRPQPATKNARARFRHPIEGYDEAEGVFFVDRRGNNIRGIKCRECGQIIRRNMCGLHRLKHGQPSPSKSQNKRKGKATRKRREAIPDPPRQFHFQYEPPQMVNLDVSSMNHQLEVVFPFGNNALVGPLGNPNVFGQQIPPQNAPQMEMNNIIHDEDEFPALLDGQNELVEAVDLEQPRPIPVVELSVPVPNNPPQQLHDPSVDGSGYPIGHFNPEDALRQDPAPVGPATEHVAVGEEGDNGDIPAWLRHQATVMFWGPENDENLEPRFG</sequence>